<comment type="caution">
    <text evidence="1">The sequence shown here is derived from an EMBL/GenBank/DDBJ whole genome shotgun (WGS) entry which is preliminary data.</text>
</comment>
<sequence length="38" mass="4115">MTDNIIVSLTATERGILAAVQRSKRAAPEPADHRPTRA</sequence>
<evidence type="ECO:0000313" key="1">
    <source>
        <dbReference type="EMBL" id="MBB5297019.1"/>
    </source>
</evidence>
<dbReference type="EMBL" id="JACHFV010000016">
    <property type="protein sequence ID" value="MBB5297019.1"/>
    <property type="molecule type" value="Genomic_DNA"/>
</dbReference>
<keyword evidence="2" id="KW-1185">Reference proteome</keyword>
<evidence type="ECO:0000313" key="2">
    <source>
        <dbReference type="Proteomes" id="UP000536909"/>
    </source>
</evidence>
<proteinExistence type="predicted"/>
<protein>
    <submittedName>
        <fullName evidence="1">Uncharacterized protein</fullName>
    </submittedName>
</protein>
<reference evidence="1 2" key="1">
    <citation type="submission" date="2020-08" db="EMBL/GenBank/DDBJ databases">
        <title>Genomic Encyclopedia of Type Strains, Phase IV (KMG-IV): sequencing the most valuable type-strain genomes for metagenomic binning, comparative biology and taxonomic classification.</title>
        <authorList>
            <person name="Goeker M."/>
        </authorList>
    </citation>
    <scope>NUCLEOTIDE SEQUENCE [LARGE SCALE GENOMIC DNA]</scope>
    <source>
        <strain evidence="1 2">DSM 105434</strain>
    </source>
</reference>
<organism evidence="1 2">
    <name type="scientific">Deinococcus metallilatus</name>
    <dbReference type="NCBI Taxonomy" id="1211322"/>
    <lineage>
        <taxon>Bacteria</taxon>
        <taxon>Thermotogati</taxon>
        <taxon>Deinococcota</taxon>
        <taxon>Deinococci</taxon>
        <taxon>Deinococcales</taxon>
        <taxon>Deinococcaceae</taxon>
        <taxon>Deinococcus</taxon>
    </lineage>
</organism>
<accession>A0ABR6MYK7</accession>
<dbReference type="Proteomes" id="UP000536909">
    <property type="component" value="Unassembled WGS sequence"/>
</dbReference>
<name>A0ABR6MYK7_9DEIO</name>
<gene>
    <name evidence="1" type="ORF">HNQ10_003879</name>
</gene>